<sequence>MMTGIVTSGTGIGTILLSLVASRLITDYGWRLSYIIVGSGVLVLLMLAAQFLRRDPHQVGQLPYGGNEVEAESLNSPTGGFCFREAVGTGTFWMVCAVFFCFGFNLYTIMVHIVPHAIELGIPPIVAASIIAVIGGVNTAGRIGIGSAGDRIGNKRCLIISFILLVAALLWVMVAREAWMFYLFAVVFGFGYGGLAALMSLVPAELFGLRSLGTIVGAVMCSFTIGGAVGPVLAGSIFDMTGSYNPAFLTCAAVGVT</sequence>
<keyword evidence="1" id="KW-1133">Transmembrane helix</keyword>
<dbReference type="EMBL" id="BARW01016701">
    <property type="protein sequence ID" value="GAI94116.1"/>
    <property type="molecule type" value="Genomic_DNA"/>
</dbReference>
<name>X1TRW3_9ZZZZ</name>
<dbReference type="SUPFAM" id="SSF103473">
    <property type="entry name" value="MFS general substrate transporter"/>
    <property type="match status" value="1"/>
</dbReference>
<proteinExistence type="predicted"/>
<feature type="domain" description="Major facilitator superfamily (MFS) profile" evidence="2">
    <location>
        <begin position="1"/>
        <end position="257"/>
    </location>
</feature>
<comment type="caution">
    <text evidence="3">The sequence shown here is derived from an EMBL/GenBank/DDBJ whole genome shotgun (WGS) entry which is preliminary data.</text>
</comment>
<evidence type="ECO:0000313" key="3">
    <source>
        <dbReference type="EMBL" id="GAI94116.1"/>
    </source>
</evidence>
<dbReference type="InterPro" id="IPR020846">
    <property type="entry name" value="MFS_dom"/>
</dbReference>
<evidence type="ECO:0000259" key="2">
    <source>
        <dbReference type="PROSITE" id="PS50850"/>
    </source>
</evidence>
<dbReference type="Gene3D" id="1.20.1250.20">
    <property type="entry name" value="MFS general substrate transporter like domains"/>
    <property type="match status" value="1"/>
</dbReference>
<evidence type="ECO:0000256" key="1">
    <source>
        <dbReference type="SAM" id="Phobius"/>
    </source>
</evidence>
<accession>X1TRW3</accession>
<feature type="transmembrane region" description="Helical" evidence="1">
    <location>
        <begin position="214"/>
        <end position="238"/>
    </location>
</feature>
<feature type="transmembrane region" description="Helical" evidence="1">
    <location>
        <begin position="92"/>
        <end position="113"/>
    </location>
</feature>
<feature type="transmembrane region" description="Helical" evidence="1">
    <location>
        <begin position="125"/>
        <end position="145"/>
    </location>
</feature>
<dbReference type="GO" id="GO:0022857">
    <property type="term" value="F:transmembrane transporter activity"/>
    <property type="evidence" value="ECO:0007669"/>
    <property type="project" value="InterPro"/>
</dbReference>
<feature type="non-terminal residue" evidence="3">
    <location>
        <position position="257"/>
    </location>
</feature>
<feature type="transmembrane region" description="Helical" evidence="1">
    <location>
        <begin position="180"/>
        <end position="202"/>
    </location>
</feature>
<dbReference type="PANTHER" id="PTHR11360:SF284">
    <property type="entry name" value="EG:103B4.3 PROTEIN-RELATED"/>
    <property type="match status" value="1"/>
</dbReference>
<gene>
    <name evidence="3" type="ORF">S12H4_29017</name>
</gene>
<feature type="transmembrane region" description="Helical" evidence="1">
    <location>
        <begin position="32"/>
        <end position="52"/>
    </location>
</feature>
<reference evidence="3" key="1">
    <citation type="journal article" date="2014" name="Front. Microbiol.">
        <title>High frequency of phylogenetically diverse reductive dehalogenase-homologous genes in deep subseafloor sedimentary metagenomes.</title>
        <authorList>
            <person name="Kawai M."/>
            <person name="Futagami T."/>
            <person name="Toyoda A."/>
            <person name="Takaki Y."/>
            <person name="Nishi S."/>
            <person name="Hori S."/>
            <person name="Arai W."/>
            <person name="Tsubouchi T."/>
            <person name="Morono Y."/>
            <person name="Uchiyama I."/>
            <person name="Ito T."/>
            <person name="Fujiyama A."/>
            <person name="Inagaki F."/>
            <person name="Takami H."/>
        </authorList>
    </citation>
    <scope>NUCLEOTIDE SEQUENCE</scope>
    <source>
        <strain evidence="3">Expedition CK06-06</strain>
    </source>
</reference>
<keyword evidence="1" id="KW-0812">Transmembrane</keyword>
<organism evidence="3">
    <name type="scientific">marine sediment metagenome</name>
    <dbReference type="NCBI Taxonomy" id="412755"/>
    <lineage>
        <taxon>unclassified sequences</taxon>
        <taxon>metagenomes</taxon>
        <taxon>ecological metagenomes</taxon>
    </lineage>
</organism>
<dbReference type="InterPro" id="IPR050327">
    <property type="entry name" value="Proton-linked_MCT"/>
</dbReference>
<dbReference type="PANTHER" id="PTHR11360">
    <property type="entry name" value="MONOCARBOXYLATE TRANSPORTER"/>
    <property type="match status" value="1"/>
</dbReference>
<dbReference type="Pfam" id="PF07690">
    <property type="entry name" value="MFS_1"/>
    <property type="match status" value="1"/>
</dbReference>
<feature type="transmembrane region" description="Helical" evidence="1">
    <location>
        <begin position="157"/>
        <end position="174"/>
    </location>
</feature>
<dbReference type="InterPro" id="IPR011701">
    <property type="entry name" value="MFS"/>
</dbReference>
<dbReference type="InterPro" id="IPR036259">
    <property type="entry name" value="MFS_trans_sf"/>
</dbReference>
<protein>
    <recommendedName>
        <fullName evidence="2">Major facilitator superfamily (MFS) profile domain-containing protein</fullName>
    </recommendedName>
</protein>
<dbReference type="PROSITE" id="PS50850">
    <property type="entry name" value="MFS"/>
    <property type="match status" value="1"/>
</dbReference>
<keyword evidence="1" id="KW-0472">Membrane</keyword>
<dbReference type="AlphaFoldDB" id="X1TRW3"/>